<accession>A0A6I8PAV5</accession>
<evidence type="ECO:0000256" key="16">
    <source>
        <dbReference type="ARBA" id="ARBA00044536"/>
    </source>
</evidence>
<dbReference type="GO" id="GO:0005654">
    <property type="term" value="C:nucleoplasm"/>
    <property type="evidence" value="ECO:0007669"/>
    <property type="project" value="Ensembl"/>
</dbReference>
<evidence type="ECO:0000256" key="5">
    <source>
        <dbReference type="ARBA" id="ARBA00007626"/>
    </source>
</evidence>
<evidence type="ECO:0000256" key="1">
    <source>
        <dbReference type="ARBA" id="ARBA00000928"/>
    </source>
</evidence>
<evidence type="ECO:0000256" key="13">
    <source>
        <dbReference type="ARBA" id="ARBA00022946"/>
    </source>
</evidence>
<dbReference type="GO" id="GO:0097745">
    <property type="term" value="P:mitochondrial tRNA 5'-end processing"/>
    <property type="evidence" value="ECO:0000318"/>
    <property type="project" value="GO_Central"/>
</dbReference>
<comment type="catalytic activity">
    <reaction evidence="1">
        <text>Endonucleolytic cleavage of RNA, removing 5'-extranucleotides from tRNA precursor.</text>
        <dbReference type="EC" id="3.1.26.5"/>
    </reaction>
</comment>
<evidence type="ECO:0000256" key="11">
    <source>
        <dbReference type="ARBA" id="ARBA00022833"/>
    </source>
</evidence>
<dbReference type="PANTHER" id="PTHR13547">
    <property type="match status" value="1"/>
</dbReference>
<evidence type="ECO:0000256" key="8">
    <source>
        <dbReference type="ARBA" id="ARBA00022722"/>
    </source>
</evidence>
<dbReference type="Pfam" id="PF16953">
    <property type="entry name" value="PRORP"/>
    <property type="match status" value="1"/>
</dbReference>
<comment type="cofactor">
    <cofactor evidence="2">
        <name>Mn(2+)</name>
        <dbReference type="ChEBI" id="CHEBI:29035"/>
    </cofactor>
</comment>
<dbReference type="AlphaFoldDB" id="A0A6I8PAV5"/>
<reference evidence="21" key="2">
    <citation type="submission" date="2025-08" db="UniProtKB">
        <authorList>
            <consortium name="Ensembl"/>
        </authorList>
    </citation>
    <scope>IDENTIFICATION</scope>
    <source>
        <strain evidence="21">Glennie</strain>
    </source>
</reference>
<dbReference type="FunFam" id="1.25.40.10:FF:000276">
    <property type="entry name" value="Mitochondrial ribonuclease P catalytic subunit"/>
    <property type="match status" value="1"/>
</dbReference>
<protein>
    <recommendedName>
        <fullName evidence="16">Mitochondrial ribonuclease P catalytic subunit</fullName>
        <ecNumber evidence="6">3.1.26.5</ecNumber>
    </recommendedName>
    <alternativeName>
        <fullName evidence="17">Mitochondrial ribonuclease P protein 3</fullName>
    </alternativeName>
</protein>
<gene>
    <name evidence="21" type="primary">PRORP</name>
</gene>
<feature type="domain" description="PRORP" evidence="20">
    <location>
        <begin position="345"/>
        <end position="581"/>
    </location>
</feature>
<dbReference type="FunFam" id="3.40.50.11980:FF:000003">
    <property type="entry name" value="Mitochondrial ribonuclease P catalytic subunit"/>
    <property type="match status" value="1"/>
</dbReference>
<dbReference type="PANTHER" id="PTHR13547:SF1">
    <property type="entry name" value="MITOCHONDRIAL RIBONUCLEASE P CATALYTIC SUBUNIT"/>
    <property type="match status" value="1"/>
</dbReference>
<dbReference type="GO" id="GO:0001682">
    <property type="term" value="P:tRNA 5'-leader removal"/>
    <property type="evidence" value="ECO:0000318"/>
    <property type="project" value="GO_Central"/>
</dbReference>
<dbReference type="InterPro" id="IPR031595">
    <property type="entry name" value="PRORP_C"/>
</dbReference>
<dbReference type="GO" id="GO:0004526">
    <property type="term" value="F:ribonuclease P activity"/>
    <property type="evidence" value="ECO:0000318"/>
    <property type="project" value="GO_Central"/>
</dbReference>
<comment type="similarity">
    <text evidence="5">Belongs to the PPR family. P subfamily.</text>
</comment>
<dbReference type="InterPro" id="IPR011990">
    <property type="entry name" value="TPR-like_helical_dom_sf"/>
</dbReference>
<evidence type="ECO:0000256" key="3">
    <source>
        <dbReference type="ARBA" id="ARBA00001946"/>
    </source>
</evidence>
<keyword evidence="9" id="KW-0479">Metal-binding</keyword>
<evidence type="ECO:0000256" key="2">
    <source>
        <dbReference type="ARBA" id="ARBA00001936"/>
    </source>
</evidence>
<proteinExistence type="inferred from homology"/>
<evidence type="ECO:0000313" key="21">
    <source>
        <dbReference type="Ensembl" id="ENSOANP00000049910.1"/>
    </source>
</evidence>
<evidence type="ECO:0000256" key="14">
    <source>
        <dbReference type="ARBA" id="ARBA00023128"/>
    </source>
</evidence>
<evidence type="ECO:0000256" key="17">
    <source>
        <dbReference type="ARBA" id="ARBA00044559"/>
    </source>
</evidence>
<evidence type="ECO:0000256" key="7">
    <source>
        <dbReference type="ARBA" id="ARBA00022694"/>
    </source>
</evidence>
<evidence type="ECO:0000256" key="18">
    <source>
        <dbReference type="ARBA" id="ARBA00064512"/>
    </source>
</evidence>
<keyword evidence="14" id="KW-0496">Mitochondrion</keyword>
<keyword evidence="13" id="KW-0809">Transit peptide</keyword>
<dbReference type="GO" id="GO:0030678">
    <property type="term" value="C:mitochondrial ribonuclease P complex"/>
    <property type="evidence" value="ECO:0000318"/>
    <property type="project" value="GO_Central"/>
</dbReference>
<name>A0A6I8PAV5_ORNAN</name>
<keyword evidence="8" id="KW-0540">Nuclease</keyword>
<evidence type="ECO:0000256" key="19">
    <source>
        <dbReference type="SAM" id="MobiDB-lite"/>
    </source>
</evidence>
<comment type="cofactor">
    <cofactor evidence="3">
        <name>Mg(2+)</name>
        <dbReference type="ChEBI" id="CHEBI:18420"/>
    </cofactor>
</comment>
<evidence type="ECO:0000256" key="12">
    <source>
        <dbReference type="ARBA" id="ARBA00022842"/>
    </source>
</evidence>
<dbReference type="Ensembl" id="ENSOANT00000072947.1">
    <property type="protein sequence ID" value="ENSOANP00000049910.1"/>
    <property type="gene ID" value="ENSOANG00000049280.1"/>
</dbReference>
<comment type="subunit">
    <text evidence="18">Catalytic component of mitochondrial ribonuclease P, a complex composed of TRMT10C/MRPP1, HSD17B10/MRPP2 and PRORP/MRPP3.</text>
</comment>
<sequence length="611" mass="70827">MTFFPHPYWQGLRVLWTHSWHCALAPRCRPLPPLFSRFHCYKEVHRAFSPTTSSPDNSERVSLLPSKANSRKIGEGKGRGKHNPSVSHPLFSAGAAKNRSRKLGQDKGQASIYPDDSVLLPTKPLNSEEWDNMKDKWKTRKNFESWIMKKMVKNNSPLDVAKSLLAWVAKRNSSDLGYNLLINYLTLCVYQKQTAEIIDLYKILKAKYRCLESGAYTLLIRGLSHSDHWRESLLLLEKVKKIITPSKTNYGDCIQGALLHQEMDLAWDLYQEMLGYALTPTWNTFQLFFDTAKGVNDDQLKNKLLDILLYLRDHQMYPEESFVQSVKAWFESIPGERWKGQFTTVQKSGQCSACGKNLESLHLSPEEYDFLKEKIMKDVIEGSDQFRKTSPEELEKYKNFVKRHPPFDIVIDGLNVANMKSKVRQSLTLLNMVTQLAQKNLRLLVLGRKHMLYGTANWRKHEMEAVQKNAACFFTENTSEDDPFLLYATLHSGNHCKFVTQDLLRDHKACLPDALTRRLFFRWQRGHQLGFSSYSAGNRIVFQPVLSYDTLVQTTGDSWHIPYDENLVERYSYEVPTKWLCLCREHEDRRRGKWALTKGQNKLKLVTGIEE</sequence>
<evidence type="ECO:0000256" key="6">
    <source>
        <dbReference type="ARBA" id="ARBA00012179"/>
    </source>
</evidence>
<dbReference type="GeneID" id="100081197"/>
<dbReference type="Proteomes" id="UP000002279">
    <property type="component" value="Chromosome 14"/>
</dbReference>
<evidence type="ECO:0000256" key="9">
    <source>
        <dbReference type="ARBA" id="ARBA00022723"/>
    </source>
</evidence>
<dbReference type="Bgee" id="ENSOANG00000049280">
    <property type="expression patterns" value="Expressed in ovary and 8 other cell types or tissues"/>
</dbReference>
<dbReference type="FunCoup" id="A0A6I8PAV5">
    <property type="interactions" value="2810"/>
</dbReference>
<dbReference type="CDD" id="cd18718">
    <property type="entry name" value="PIN_PRORP"/>
    <property type="match status" value="1"/>
</dbReference>
<keyword evidence="10" id="KW-0378">Hydrolase</keyword>
<keyword evidence="22" id="KW-1185">Reference proteome</keyword>
<dbReference type="EC" id="3.1.26.5" evidence="6"/>
<evidence type="ECO:0000256" key="15">
    <source>
        <dbReference type="ARBA" id="ARBA00023211"/>
    </source>
</evidence>
<dbReference type="KEGG" id="oaa:100081197"/>
<dbReference type="Gene3D" id="3.40.50.11980">
    <property type="match status" value="1"/>
</dbReference>
<organism evidence="21 22">
    <name type="scientific">Ornithorhynchus anatinus</name>
    <name type="common">Duckbill platypus</name>
    <dbReference type="NCBI Taxonomy" id="9258"/>
    <lineage>
        <taxon>Eukaryota</taxon>
        <taxon>Metazoa</taxon>
        <taxon>Chordata</taxon>
        <taxon>Craniata</taxon>
        <taxon>Vertebrata</taxon>
        <taxon>Euteleostomi</taxon>
        <taxon>Mammalia</taxon>
        <taxon>Monotremata</taxon>
        <taxon>Ornithorhynchidae</taxon>
        <taxon>Ornithorhynchus</taxon>
    </lineage>
</organism>
<reference evidence="21" key="3">
    <citation type="submission" date="2025-09" db="UniProtKB">
        <authorList>
            <consortium name="Ensembl"/>
        </authorList>
    </citation>
    <scope>IDENTIFICATION</scope>
    <source>
        <strain evidence="21">Glennie</strain>
    </source>
</reference>
<dbReference type="GO" id="GO:0042645">
    <property type="term" value="C:mitochondrial nucleoid"/>
    <property type="evidence" value="ECO:0007669"/>
    <property type="project" value="Ensembl"/>
</dbReference>
<evidence type="ECO:0000313" key="22">
    <source>
        <dbReference type="Proteomes" id="UP000002279"/>
    </source>
</evidence>
<dbReference type="OMA" id="VKEPIRY"/>
<evidence type="ECO:0000259" key="20">
    <source>
        <dbReference type="Pfam" id="PF16953"/>
    </source>
</evidence>
<dbReference type="InterPro" id="IPR033495">
    <property type="entry name" value="MRPP3_PIN_dom"/>
</dbReference>
<dbReference type="CTD" id="9692"/>
<dbReference type="GeneTree" id="ENSGT00390000002201"/>
<comment type="subcellular location">
    <subcellularLocation>
        <location evidence="4">Mitochondrion</location>
    </subcellularLocation>
</comment>
<dbReference type="OrthoDB" id="46913at2759"/>
<dbReference type="InParanoid" id="A0A6I8PAV5"/>
<dbReference type="Gene3D" id="1.25.40.10">
    <property type="entry name" value="Tetratricopeptide repeat domain"/>
    <property type="match status" value="1"/>
</dbReference>
<keyword evidence="12" id="KW-0460">Magnesium</keyword>
<dbReference type="RefSeq" id="XP_028935319.1">
    <property type="nucleotide sequence ID" value="XM_029079486.2"/>
</dbReference>
<keyword evidence="7" id="KW-0819">tRNA processing</keyword>
<reference evidence="21 22" key="1">
    <citation type="journal article" date="2008" name="Nature">
        <title>Genome analysis of the platypus reveals unique signatures of evolution.</title>
        <authorList>
            <person name="Warren W.C."/>
            <person name="Hillier L.W."/>
            <person name="Marshall Graves J.A."/>
            <person name="Birney E."/>
            <person name="Ponting C.P."/>
            <person name="Grutzner F."/>
            <person name="Belov K."/>
            <person name="Miller W."/>
            <person name="Clarke L."/>
            <person name="Chinwalla A.T."/>
            <person name="Yang S.P."/>
            <person name="Heger A."/>
            <person name="Locke D.P."/>
            <person name="Miethke P."/>
            <person name="Waters P.D."/>
            <person name="Veyrunes F."/>
            <person name="Fulton L."/>
            <person name="Fulton B."/>
            <person name="Graves T."/>
            <person name="Wallis J."/>
            <person name="Puente X.S."/>
            <person name="Lopez-Otin C."/>
            <person name="Ordonez G.R."/>
            <person name="Eichler E.E."/>
            <person name="Chen L."/>
            <person name="Cheng Z."/>
            <person name="Deakin J.E."/>
            <person name="Alsop A."/>
            <person name="Thompson K."/>
            <person name="Kirby P."/>
            <person name="Papenfuss A.T."/>
            <person name="Wakefield M.J."/>
            <person name="Olender T."/>
            <person name="Lancet D."/>
            <person name="Huttley G.A."/>
            <person name="Smit A.F."/>
            <person name="Pask A."/>
            <person name="Temple-Smith P."/>
            <person name="Batzer M.A."/>
            <person name="Walker J.A."/>
            <person name="Konkel M.K."/>
            <person name="Harris R.S."/>
            <person name="Whittington C.M."/>
            <person name="Wong E.S."/>
            <person name="Gemmell N.J."/>
            <person name="Buschiazzo E."/>
            <person name="Vargas Jentzsch I.M."/>
            <person name="Merkel A."/>
            <person name="Schmitz J."/>
            <person name="Zemann A."/>
            <person name="Churakov G."/>
            <person name="Kriegs J.O."/>
            <person name="Brosius J."/>
            <person name="Murchison E.P."/>
            <person name="Sachidanandam R."/>
            <person name="Smith C."/>
            <person name="Hannon G.J."/>
            <person name="Tsend-Ayush E."/>
            <person name="McMillan D."/>
            <person name="Attenborough R."/>
            <person name="Rens W."/>
            <person name="Ferguson-Smith M."/>
            <person name="Lefevre C.M."/>
            <person name="Sharp J.A."/>
            <person name="Nicholas K.R."/>
            <person name="Ray D.A."/>
            <person name="Kube M."/>
            <person name="Reinhardt R."/>
            <person name="Pringle T.H."/>
            <person name="Taylor J."/>
            <person name="Jones R.C."/>
            <person name="Nixon B."/>
            <person name="Dacheux J.L."/>
            <person name="Niwa H."/>
            <person name="Sekita Y."/>
            <person name="Huang X."/>
            <person name="Stark A."/>
            <person name="Kheradpour P."/>
            <person name="Kellis M."/>
            <person name="Flicek P."/>
            <person name="Chen Y."/>
            <person name="Webber C."/>
            <person name="Hardison R."/>
            <person name="Nelson J."/>
            <person name="Hallsworth-Pepin K."/>
            <person name="Delehaunty K."/>
            <person name="Markovic C."/>
            <person name="Minx P."/>
            <person name="Feng Y."/>
            <person name="Kremitzki C."/>
            <person name="Mitreva M."/>
            <person name="Glasscock J."/>
            <person name="Wylie T."/>
            <person name="Wohldmann P."/>
            <person name="Thiru P."/>
            <person name="Nhan M.N."/>
            <person name="Pohl C.S."/>
            <person name="Smith S.M."/>
            <person name="Hou S."/>
            <person name="Nefedov M."/>
            <person name="de Jong P.J."/>
            <person name="Renfree M.B."/>
            <person name="Mardis E.R."/>
            <person name="Wilson R.K."/>
        </authorList>
    </citation>
    <scope>NUCLEOTIDE SEQUENCE [LARGE SCALE GENOMIC DNA]</scope>
    <source>
        <strain evidence="21 22">Glennie</strain>
    </source>
</reference>
<keyword evidence="11" id="KW-0862">Zinc</keyword>
<evidence type="ECO:0000256" key="10">
    <source>
        <dbReference type="ARBA" id="ARBA00022801"/>
    </source>
</evidence>
<keyword evidence="15" id="KW-0464">Manganese</keyword>
<evidence type="ECO:0000256" key="4">
    <source>
        <dbReference type="ARBA" id="ARBA00004173"/>
    </source>
</evidence>
<feature type="region of interest" description="Disordered" evidence="19">
    <location>
        <begin position="49"/>
        <end position="91"/>
    </location>
</feature>
<dbReference type="GO" id="GO:0046872">
    <property type="term" value="F:metal ion binding"/>
    <property type="evidence" value="ECO:0007669"/>
    <property type="project" value="UniProtKB-KW"/>
</dbReference>